<dbReference type="Pfam" id="PF08282">
    <property type="entry name" value="Hydrolase_3"/>
    <property type="match status" value="1"/>
</dbReference>
<dbReference type="PANTHER" id="PTHR10000">
    <property type="entry name" value="PHOSPHOSERINE PHOSPHATASE"/>
    <property type="match status" value="1"/>
</dbReference>
<dbReference type="GO" id="GO:0016787">
    <property type="term" value="F:hydrolase activity"/>
    <property type="evidence" value="ECO:0007669"/>
    <property type="project" value="UniProtKB-KW"/>
</dbReference>
<reference evidence="1 2" key="1">
    <citation type="submission" date="2020-08" db="EMBL/GenBank/DDBJ databases">
        <title>Winogradskyella ouciana sp. nov., isolated from the hadal seawater of the Mariana Trench.</title>
        <authorList>
            <person name="He X."/>
        </authorList>
    </citation>
    <scope>NUCLEOTIDE SEQUENCE [LARGE SCALE GENOMIC DNA]</scope>
    <source>
        <strain evidence="1 2">KCTC 22026</strain>
    </source>
</reference>
<organism evidence="1 2">
    <name type="scientific">Winogradskyella echinorum</name>
    <dbReference type="NCBI Taxonomy" id="538189"/>
    <lineage>
        <taxon>Bacteria</taxon>
        <taxon>Pseudomonadati</taxon>
        <taxon>Bacteroidota</taxon>
        <taxon>Flavobacteriia</taxon>
        <taxon>Flavobacteriales</taxon>
        <taxon>Flavobacteriaceae</taxon>
        <taxon>Winogradskyella</taxon>
    </lineage>
</organism>
<dbReference type="InterPro" id="IPR036412">
    <property type="entry name" value="HAD-like_sf"/>
</dbReference>
<sequence length="265" mass="30217">MKEVKMVVTDMDGTLLNSLHEVSSRFFDVYKQLKQRGILFVAASGRPYYSIVEKLHPIKDDIIVIAENGGLIIENKEVLFSNIINVEKLQELYNLVTNIKDTYPIFCTKNRAYIVRASDDLIETISEYYSVYTIIDSFEDIKDHVIKIALYNSTNSETQIFPYVKHLSPELNVVVSGNHWVDISEAITNKGHAITILQKQYNIKHSETMAFGDYNNDLELLKCAKYSYAMANAHPNVKTIANFETKSNNEFGVELILENLISESS</sequence>
<comment type="caution">
    <text evidence="1">The sequence shown here is derived from an EMBL/GenBank/DDBJ whole genome shotgun (WGS) entry which is preliminary data.</text>
</comment>
<dbReference type="InterPro" id="IPR006379">
    <property type="entry name" value="HAD-SF_hydro_IIB"/>
</dbReference>
<dbReference type="InterPro" id="IPR000150">
    <property type="entry name" value="Cof"/>
</dbReference>
<keyword evidence="2" id="KW-1185">Reference proteome</keyword>
<evidence type="ECO:0000313" key="1">
    <source>
        <dbReference type="EMBL" id="MBC3847848.1"/>
    </source>
</evidence>
<evidence type="ECO:0000313" key="2">
    <source>
        <dbReference type="Proteomes" id="UP000607435"/>
    </source>
</evidence>
<dbReference type="CDD" id="cd07518">
    <property type="entry name" value="HAD_YbiV-Like"/>
    <property type="match status" value="1"/>
</dbReference>
<dbReference type="SFLD" id="SFLDG01144">
    <property type="entry name" value="C2.B.4:_PGP_Like"/>
    <property type="match status" value="1"/>
</dbReference>
<dbReference type="NCBIfam" id="TIGR00099">
    <property type="entry name" value="Cof-subfamily"/>
    <property type="match status" value="1"/>
</dbReference>
<dbReference type="EMBL" id="JACOME010000007">
    <property type="protein sequence ID" value="MBC3847848.1"/>
    <property type="molecule type" value="Genomic_DNA"/>
</dbReference>
<dbReference type="RefSeq" id="WP_186846952.1">
    <property type="nucleotide sequence ID" value="NZ_JACOME010000007.1"/>
</dbReference>
<dbReference type="Gene3D" id="3.30.1240.10">
    <property type="match status" value="1"/>
</dbReference>
<dbReference type="SUPFAM" id="SSF56784">
    <property type="entry name" value="HAD-like"/>
    <property type="match status" value="1"/>
</dbReference>
<dbReference type="SFLD" id="SFLDG01140">
    <property type="entry name" value="C2.B:_Phosphomannomutase_and_P"/>
    <property type="match status" value="1"/>
</dbReference>
<name>A0ABR6Y6H0_9FLAO</name>
<proteinExistence type="predicted"/>
<dbReference type="Proteomes" id="UP000607435">
    <property type="component" value="Unassembled WGS sequence"/>
</dbReference>
<protein>
    <submittedName>
        <fullName evidence="1">HAD family hydrolase</fullName>
    </submittedName>
</protein>
<dbReference type="NCBIfam" id="TIGR01484">
    <property type="entry name" value="HAD-SF-IIB"/>
    <property type="match status" value="1"/>
</dbReference>
<keyword evidence="1" id="KW-0378">Hydrolase</keyword>
<gene>
    <name evidence="1" type="ORF">H6H04_15735</name>
</gene>
<dbReference type="PANTHER" id="PTHR10000:SF8">
    <property type="entry name" value="HAD SUPERFAMILY HYDROLASE-LIKE, TYPE 3"/>
    <property type="match status" value="1"/>
</dbReference>
<accession>A0ABR6Y6H0</accession>
<dbReference type="InterPro" id="IPR023214">
    <property type="entry name" value="HAD_sf"/>
</dbReference>
<dbReference type="SFLD" id="SFLDS00003">
    <property type="entry name" value="Haloacid_Dehalogenase"/>
    <property type="match status" value="1"/>
</dbReference>
<dbReference type="Gene3D" id="3.40.50.1000">
    <property type="entry name" value="HAD superfamily/HAD-like"/>
    <property type="match status" value="1"/>
</dbReference>